<name>A0A822UVI9_AGRTU</name>
<proteinExistence type="predicted"/>
<comment type="caution">
    <text evidence="1">The sequence shown here is derived from an EMBL/GenBank/DDBJ whole genome shotgun (WGS) entry which is preliminary data.</text>
</comment>
<protein>
    <submittedName>
        <fullName evidence="1">Uncharacterized protein</fullName>
    </submittedName>
</protein>
<gene>
    <name evidence="1" type="ORF">AGR4A_Cc170103</name>
</gene>
<evidence type="ECO:0000313" key="2">
    <source>
        <dbReference type="Proteomes" id="UP000192074"/>
    </source>
</evidence>
<accession>A0A822UVI9</accession>
<evidence type="ECO:0000313" key="1">
    <source>
        <dbReference type="EMBL" id="CVI14822.1"/>
    </source>
</evidence>
<organism evidence="1 2">
    <name type="scientific">Agrobacterium tumefaciens str. B6</name>
    <dbReference type="NCBI Taxonomy" id="1183423"/>
    <lineage>
        <taxon>Bacteria</taxon>
        <taxon>Pseudomonadati</taxon>
        <taxon>Pseudomonadota</taxon>
        <taxon>Alphaproteobacteria</taxon>
        <taxon>Hyphomicrobiales</taxon>
        <taxon>Rhizobiaceae</taxon>
        <taxon>Rhizobium/Agrobacterium group</taxon>
        <taxon>Agrobacterium</taxon>
        <taxon>Agrobacterium tumefaciens complex</taxon>
    </lineage>
</organism>
<dbReference type="EMBL" id="FCNL01000009">
    <property type="protein sequence ID" value="CVI14822.1"/>
    <property type="molecule type" value="Genomic_DNA"/>
</dbReference>
<reference evidence="1 2" key="1">
    <citation type="submission" date="2016-01" db="EMBL/GenBank/DDBJ databases">
        <authorList>
            <person name="Regsiter A."/>
            <person name="william w."/>
        </authorList>
    </citation>
    <scope>NUCLEOTIDE SEQUENCE [LARGE SCALE GENOMIC DNA]</scope>
    <source>
        <strain evidence="1 2">B6</strain>
    </source>
</reference>
<sequence>MSLLIDYDYYYEASFGKLNLRETNFCFQKLVFRQFLF</sequence>
<dbReference type="Proteomes" id="UP000192074">
    <property type="component" value="Unassembled WGS sequence"/>
</dbReference>
<dbReference type="AlphaFoldDB" id="A0A822UVI9"/>